<evidence type="ECO:0000256" key="6">
    <source>
        <dbReference type="ARBA" id="ARBA00022989"/>
    </source>
</evidence>
<comment type="caution">
    <text evidence="11">The sequence shown here is derived from an EMBL/GenBank/DDBJ whole genome shotgun (WGS) entry which is preliminary data.</text>
</comment>
<accession>A0ABU0SET2</accession>
<evidence type="ECO:0000256" key="1">
    <source>
        <dbReference type="ARBA" id="ARBA00004651"/>
    </source>
</evidence>
<comment type="subcellular location">
    <subcellularLocation>
        <location evidence="1">Cell membrane</location>
        <topology evidence="1">Multi-pass membrane protein</topology>
    </subcellularLocation>
</comment>
<keyword evidence="6 9" id="KW-1133">Transmembrane helix</keyword>
<proteinExistence type="inferred from homology"/>
<organism evidence="11 12">
    <name type="scientific">Phyllobacterium ifriqiyense</name>
    <dbReference type="NCBI Taxonomy" id="314238"/>
    <lineage>
        <taxon>Bacteria</taxon>
        <taxon>Pseudomonadati</taxon>
        <taxon>Pseudomonadota</taxon>
        <taxon>Alphaproteobacteria</taxon>
        <taxon>Hyphomicrobiales</taxon>
        <taxon>Phyllobacteriaceae</taxon>
        <taxon>Phyllobacterium</taxon>
    </lineage>
</organism>
<feature type="domain" description="ABC-2 type transporter transmembrane" evidence="10">
    <location>
        <begin position="102"/>
        <end position="302"/>
    </location>
</feature>
<evidence type="ECO:0000256" key="9">
    <source>
        <dbReference type="SAM" id="Phobius"/>
    </source>
</evidence>
<keyword evidence="5 9" id="KW-0812">Transmembrane</keyword>
<dbReference type="PANTHER" id="PTHR30413:SF10">
    <property type="entry name" value="CAPSULE POLYSACCHARIDE EXPORT INNER-MEMBRANE PROTEIN CTRC"/>
    <property type="match status" value="1"/>
</dbReference>
<feature type="transmembrane region" description="Helical" evidence="9">
    <location>
        <begin position="200"/>
        <end position="220"/>
    </location>
</feature>
<feature type="transmembrane region" description="Helical" evidence="9">
    <location>
        <begin position="311"/>
        <end position="332"/>
    </location>
</feature>
<name>A0ABU0SET2_9HYPH</name>
<sequence>MSFLPATSFDTHPPQHQHFDTREAAQNVEASGPHSKWEQLPRAFRNLISSWNCRDFRYIASATTLALNDRKTRFHMTIANSQKITAWEDITSAVGNFRLAALLGWQDVAQRYRRSSVGAFWLTINMGVLIAALGLVFGTIFRSPMSEFLPFICVGLIMWGYYSQLINEGCVSFISNSDTMLQLPLPFFTYILRTWWRNSIILFHNIIILPVILLIFGKFFGWEALLVIPGFALVSINLLWMMVILSIVCTRYRDLTQIIQNIMQVGMYVTPIMWQPHQLPADKSLLILDFNPFYHLISVIREPLLGSTGSALNWGVVSAMAVIGWAVAMLFLNRFRSRVTYWL</sequence>
<keyword evidence="4" id="KW-1003">Cell membrane</keyword>
<evidence type="ECO:0000256" key="4">
    <source>
        <dbReference type="ARBA" id="ARBA00022475"/>
    </source>
</evidence>
<dbReference type="Pfam" id="PF01061">
    <property type="entry name" value="ABC2_membrane"/>
    <property type="match status" value="1"/>
</dbReference>
<keyword evidence="3" id="KW-0813">Transport</keyword>
<keyword evidence="7" id="KW-0625">Polysaccharide transport</keyword>
<keyword evidence="12" id="KW-1185">Reference proteome</keyword>
<keyword evidence="7" id="KW-0762">Sugar transport</keyword>
<evidence type="ECO:0000256" key="7">
    <source>
        <dbReference type="ARBA" id="ARBA00023047"/>
    </source>
</evidence>
<evidence type="ECO:0000256" key="5">
    <source>
        <dbReference type="ARBA" id="ARBA00022692"/>
    </source>
</evidence>
<dbReference type="PANTHER" id="PTHR30413">
    <property type="entry name" value="INNER MEMBRANE TRANSPORT PERMEASE"/>
    <property type="match status" value="1"/>
</dbReference>
<reference evidence="11 12" key="1">
    <citation type="submission" date="2023-07" db="EMBL/GenBank/DDBJ databases">
        <title>Comparative genomics of wheat-associated soil bacteria to identify genetic determinants of phenazine resistance.</title>
        <authorList>
            <person name="Mouncey N."/>
        </authorList>
    </citation>
    <scope>NUCLEOTIDE SEQUENCE [LARGE SCALE GENOMIC DNA]</scope>
    <source>
        <strain evidence="11 12">W4I11</strain>
    </source>
</reference>
<evidence type="ECO:0000313" key="12">
    <source>
        <dbReference type="Proteomes" id="UP001237780"/>
    </source>
</evidence>
<comment type="similarity">
    <text evidence="2">Belongs to the ABC-2 integral membrane protein family.</text>
</comment>
<evidence type="ECO:0000313" key="11">
    <source>
        <dbReference type="EMBL" id="MDQ0999273.1"/>
    </source>
</evidence>
<keyword evidence="8 9" id="KW-0472">Membrane</keyword>
<dbReference type="InterPro" id="IPR013525">
    <property type="entry name" value="ABC2_TM"/>
</dbReference>
<evidence type="ECO:0000256" key="8">
    <source>
        <dbReference type="ARBA" id="ARBA00023136"/>
    </source>
</evidence>
<feature type="transmembrane region" description="Helical" evidence="9">
    <location>
        <begin position="119"/>
        <end position="142"/>
    </location>
</feature>
<feature type="transmembrane region" description="Helical" evidence="9">
    <location>
        <begin position="148"/>
        <end position="166"/>
    </location>
</feature>
<dbReference type="Proteomes" id="UP001237780">
    <property type="component" value="Unassembled WGS sequence"/>
</dbReference>
<dbReference type="RefSeq" id="WP_307285366.1">
    <property type="nucleotide sequence ID" value="NZ_JAUSZT010000003.1"/>
</dbReference>
<evidence type="ECO:0000256" key="3">
    <source>
        <dbReference type="ARBA" id="ARBA00022448"/>
    </source>
</evidence>
<gene>
    <name evidence="11" type="ORF">QFZ34_004455</name>
</gene>
<evidence type="ECO:0000259" key="10">
    <source>
        <dbReference type="Pfam" id="PF01061"/>
    </source>
</evidence>
<feature type="transmembrane region" description="Helical" evidence="9">
    <location>
        <begin position="226"/>
        <end position="248"/>
    </location>
</feature>
<dbReference type="EMBL" id="JAUSZT010000003">
    <property type="protein sequence ID" value="MDQ0999273.1"/>
    <property type="molecule type" value="Genomic_DNA"/>
</dbReference>
<protein>
    <submittedName>
        <fullName evidence="11">ABC-type polysaccharide/polyol phosphate export permease</fullName>
    </submittedName>
</protein>
<evidence type="ECO:0000256" key="2">
    <source>
        <dbReference type="ARBA" id="ARBA00007783"/>
    </source>
</evidence>